<evidence type="ECO:0000313" key="7">
    <source>
        <dbReference type="EMBL" id="CAB4790972.1"/>
    </source>
</evidence>
<organism evidence="9">
    <name type="scientific">freshwater metagenome</name>
    <dbReference type="NCBI Taxonomy" id="449393"/>
    <lineage>
        <taxon>unclassified sequences</taxon>
        <taxon>metagenomes</taxon>
        <taxon>ecological metagenomes</taxon>
    </lineage>
</organism>
<evidence type="ECO:0000256" key="5">
    <source>
        <dbReference type="SAM" id="MobiDB-lite"/>
    </source>
</evidence>
<keyword evidence="3" id="KW-0159">Chromosome partition</keyword>
<dbReference type="InterPro" id="IPR005234">
    <property type="entry name" value="ScpB_csome_segregation"/>
</dbReference>
<dbReference type="EMBL" id="CAFBPF010000096">
    <property type="protein sequence ID" value="CAB5013338.1"/>
    <property type="molecule type" value="Genomic_DNA"/>
</dbReference>
<sequence length="231" mass="24562">MSEDPTQEQGDPIEVRPDLRAAIEAVLLAAVDSVEPQLLAQLLEIAVSEVEATCEAMTLAYQEEGRGFTIARVAGGYRFQTHPDQVAYVERFVLEGQSARLSPSALETLAIVAYKQPASKAQVSSIRGVNVDSTLSTLEQRGYVIAVGQDSGPGQAILYGTTRLFLERMGLNSIADLPTLSEFVPGAEVVEALERGLRISPASIQPETVSAIDESADVEGITDSAPANSDS</sequence>
<dbReference type="EMBL" id="CAFBLK010000049">
    <property type="protein sequence ID" value="CAB4860865.1"/>
    <property type="molecule type" value="Genomic_DNA"/>
</dbReference>
<dbReference type="SUPFAM" id="SSF46785">
    <property type="entry name" value="Winged helix' DNA-binding domain"/>
    <property type="match status" value="2"/>
</dbReference>
<reference evidence="9" key="1">
    <citation type="submission" date="2020-05" db="EMBL/GenBank/DDBJ databases">
        <authorList>
            <person name="Chiriac C."/>
            <person name="Salcher M."/>
            <person name="Ghai R."/>
            <person name="Kavagutti S V."/>
        </authorList>
    </citation>
    <scope>NUCLEOTIDE SEQUENCE</scope>
</reference>
<protein>
    <submittedName>
        <fullName evidence="9">Unannotated protein</fullName>
    </submittedName>
</protein>
<proteinExistence type="predicted"/>
<dbReference type="Pfam" id="PF04079">
    <property type="entry name" value="SMC_ScpB"/>
    <property type="match status" value="1"/>
</dbReference>
<evidence type="ECO:0000313" key="10">
    <source>
        <dbReference type="EMBL" id="CAB4997987.1"/>
    </source>
</evidence>
<feature type="region of interest" description="Disordered" evidence="5">
    <location>
        <begin position="208"/>
        <end position="231"/>
    </location>
</feature>
<evidence type="ECO:0000313" key="9">
    <source>
        <dbReference type="EMBL" id="CAB4860865.1"/>
    </source>
</evidence>
<accession>A0A6J7CVF2</accession>
<dbReference type="Gene3D" id="1.10.10.10">
    <property type="entry name" value="Winged helix-like DNA-binding domain superfamily/Winged helix DNA-binding domain"/>
    <property type="match status" value="2"/>
</dbReference>
<gene>
    <name evidence="6" type="ORF">UFOPK2242_00872</name>
    <name evidence="8" type="ORF">UFOPK2925_01655</name>
    <name evidence="7" type="ORF">UFOPK2996_00446</name>
    <name evidence="9" type="ORF">UFOPK3317_00401</name>
    <name evidence="10" type="ORF">UFOPK3974_01329</name>
    <name evidence="11" type="ORF">UFOPK4071_00836</name>
</gene>
<dbReference type="InterPro" id="IPR036390">
    <property type="entry name" value="WH_DNA-bd_sf"/>
</dbReference>
<keyword evidence="2" id="KW-0132">Cell division</keyword>
<dbReference type="EMBL" id="CAEZWM010000099">
    <property type="protein sequence ID" value="CAB4659429.1"/>
    <property type="molecule type" value="Genomic_DNA"/>
</dbReference>
<dbReference type="PANTHER" id="PTHR34298">
    <property type="entry name" value="SEGREGATION AND CONDENSATION PROTEIN B"/>
    <property type="match status" value="1"/>
</dbReference>
<evidence type="ECO:0000256" key="3">
    <source>
        <dbReference type="ARBA" id="ARBA00022829"/>
    </source>
</evidence>
<dbReference type="EMBL" id="CAEZZU010000329">
    <property type="protein sequence ID" value="CAB4793802.1"/>
    <property type="molecule type" value="Genomic_DNA"/>
</dbReference>
<dbReference type="GO" id="GO:0051304">
    <property type="term" value="P:chromosome separation"/>
    <property type="evidence" value="ECO:0007669"/>
    <property type="project" value="InterPro"/>
</dbReference>
<dbReference type="EMBL" id="CAFBOR010000214">
    <property type="protein sequence ID" value="CAB4997987.1"/>
    <property type="molecule type" value="Genomic_DNA"/>
</dbReference>
<name>A0A6J7CVF2_9ZZZZ</name>
<dbReference type="AlphaFoldDB" id="A0A6J7CVF2"/>
<dbReference type="EMBL" id="CAFAAH010000039">
    <property type="protein sequence ID" value="CAB4790972.1"/>
    <property type="molecule type" value="Genomic_DNA"/>
</dbReference>
<dbReference type="InterPro" id="IPR036388">
    <property type="entry name" value="WH-like_DNA-bd_sf"/>
</dbReference>
<dbReference type="GO" id="GO:0051301">
    <property type="term" value="P:cell division"/>
    <property type="evidence" value="ECO:0007669"/>
    <property type="project" value="UniProtKB-KW"/>
</dbReference>
<evidence type="ECO:0000256" key="1">
    <source>
        <dbReference type="ARBA" id="ARBA00022490"/>
    </source>
</evidence>
<evidence type="ECO:0000256" key="4">
    <source>
        <dbReference type="ARBA" id="ARBA00023306"/>
    </source>
</evidence>
<dbReference type="PANTHER" id="PTHR34298:SF2">
    <property type="entry name" value="SEGREGATION AND CONDENSATION PROTEIN B"/>
    <property type="match status" value="1"/>
</dbReference>
<dbReference type="NCBIfam" id="TIGR00281">
    <property type="entry name" value="SMC-Scp complex subunit ScpB"/>
    <property type="match status" value="1"/>
</dbReference>
<evidence type="ECO:0000256" key="2">
    <source>
        <dbReference type="ARBA" id="ARBA00022618"/>
    </source>
</evidence>
<evidence type="ECO:0000313" key="11">
    <source>
        <dbReference type="EMBL" id="CAB5013338.1"/>
    </source>
</evidence>
<evidence type="ECO:0000313" key="6">
    <source>
        <dbReference type="EMBL" id="CAB4659429.1"/>
    </source>
</evidence>
<keyword evidence="4" id="KW-0131">Cell cycle</keyword>
<evidence type="ECO:0000313" key="8">
    <source>
        <dbReference type="EMBL" id="CAB4793802.1"/>
    </source>
</evidence>
<keyword evidence="1" id="KW-0963">Cytoplasm</keyword>